<protein>
    <submittedName>
        <fullName evidence="1">Uncharacterized protein</fullName>
    </submittedName>
</protein>
<evidence type="ECO:0000313" key="1">
    <source>
        <dbReference type="Ensembl" id="ENSCPBP00000010701.1"/>
    </source>
</evidence>
<keyword evidence="2" id="KW-1185">Reference proteome</keyword>
<dbReference type="Proteomes" id="UP000694380">
    <property type="component" value="Unplaced"/>
</dbReference>
<dbReference type="AlphaFoldDB" id="A0A8C3FL13"/>
<dbReference type="Ensembl" id="ENSCPBT00000012841.1">
    <property type="protein sequence ID" value="ENSCPBP00000010701.1"/>
    <property type="gene ID" value="ENSCPBG00000008201.1"/>
</dbReference>
<dbReference type="GeneTree" id="ENSGT00950000185941"/>
<organism evidence="1 2">
    <name type="scientific">Chrysemys picta bellii</name>
    <name type="common">Western painted turtle</name>
    <name type="synonym">Emys bellii</name>
    <dbReference type="NCBI Taxonomy" id="8478"/>
    <lineage>
        <taxon>Eukaryota</taxon>
        <taxon>Metazoa</taxon>
        <taxon>Chordata</taxon>
        <taxon>Craniata</taxon>
        <taxon>Vertebrata</taxon>
        <taxon>Euteleostomi</taxon>
        <taxon>Archelosauria</taxon>
        <taxon>Testudinata</taxon>
        <taxon>Testudines</taxon>
        <taxon>Cryptodira</taxon>
        <taxon>Durocryptodira</taxon>
        <taxon>Testudinoidea</taxon>
        <taxon>Emydidae</taxon>
        <taxon>Chrysemys</taxon>
    </lineage>
</organism>
<proteinExistence type="predicted"/>
<evidence type="ECO:0000313" key="2">
    <source>
        <dbReference type="Proteomes" id="UP000694380"/>
    </source>
</evidence>
<sequence>GEPGSHTIFIRPPWQFQLIELLIKNFSVPLACVSQPPTSLQLLNRTWGALPHGCGQGGVGGEQELD</sequence>
<accession>A0A8C3FL13</accession>
<name>A0A8C3FL13_CHRPI</name>
<reference evidence="1" key="1">
    <citation type="submission" date="2025-08" db="UniProtKB">
        <authorList>
            <consortium name="Ensembl"/>
        </authorList>
    </citation>
    <scope>IDENTIFICATION</scope>
</reference>
<reference evidence="1" key="2">
    <citation type="submission" date="2025-09" db="UniProtKB">
        <authorList>
            <consortium name="Ensembl"/>
        </authorList>
    </citation>
    <scope>IDENTIFICATION</scope>
</reference>